<evidence type="ECO:0000313" key="2">
    <source>
        <dbReference type="Proteomes" id="UP001194468"/>
    </source>
</evidence>
<sequence length="66" mass="7394">MRSMRASFVESLRAGIQCLNSFRPRQSIDHSNFRPLDSDVVLATSELPGVKHGDVTTELHQNRLTA</sequence>
<accession>A0AAD4G7N5</accession>
<evidence type="ECO:0000313" key="1">
    <source>
        <dbReference type="EMBL" id="KAF8423988.1"/>
    </source>
</evidence>
<name>A0AAD4G7N5_BOLED</name>
<gene>
    <name evidence="1" type="ORF">L210DRAFT_3665926</name>
</gene>
<proteinExistence type="predicted"/>
<reference evidence="1" key="2">
    <citation type="journal article" date="2020" name="Nat. Commun.">
        <title>Large-scale genome sequencing of mycorrhizal fungi provides insights into the early evolution of symbiotic traits.</title>
        <authorList>
            <person name="Miyauchi S."/>
            <person name="Kiss E."/>
            <person name="Kuo A."/>
            <person name="Drula E."/>
            <person name="Kohler A."/>
            <person name="Sanchez-Garcia M."/>
            <person name="Morin E."/>
            <person name="Andreopoulos B."/>
            <person name="Barry K.W."/>
            <person name="Bonito G."/>
            <person name="Buee M."/>
            <person name="Carver A."/>
            <person name="Chen C."/>
            <person name="Cichocki N."/>
            <person name="Clum A."/>
            <person name="Culley D."/>
            <person name="Crous P.W."/>
            <person name="Fauchery L."/>
            <person name="Girlanda M."/>
            <person name="Hayes R.D."/>
            <person name="Keri Z."/>
            <person name="LaButti K."/>
            <person name="Lipzen A."/>
            <person name="Lombard V."/>
            <person name="Magnuson J."/>
            <person name="Maillard F."/>
            <person name="Murat C."/>
            <person name="Nolan M."/>
            <person name="Ohm R.A."/>
            <person name="Pangilinan J."/>
            <person name="Pereira M.F."/>
            <person name="Perotto S."/>
            <person name="Peter M."/>
            <person name="Pfister S."/>
            <person name="Riley R."/>
            <person name="Sitrit Y."/>
            <person name="Stielow J.B."/>
            <person name="Szollosi G."/>
            <person name="Zifcakova L."/>
            <person name="Stursova M."/>
            <person name="Spatafora J.W."/>
            <person name="Tedersoo L."/>
            <person name="Vaario L.M."/>
            <person name="Yamada A."/>
            <person name="Yan M."/>
            <person name="Wang P."/>
            <person name="Xu J."/>
            <person name="Bruns T."/>
            <person name="Baldrian P."/>
            <person name="Vilgalys R."/>
            <person name="Dunand C."/>
            <person name="Henrissat B."/>
            <person name="Grigoriev I.V."/>
            <person name="Hibbett D."/>
            <person name="Nagy L.G."/>
            <person name="Martin F.M."/>
        </authorList>
    </citation>
    <scope>NUCLEOTIDE SEQUENCE</scope>
    <source>
        <strain evidence="1">BED1</strain>
    </source>
</reference>
<dbReference type="EMBL" id="WHUW01000107">
    <property type="protein sequence ID" value="KAF8423988.1"/>
    <property type="molecule type" value="Genomic_DNA"/>
</dbReference>
<organism evidence="1 2">
    <name type="scientific">Boletus edulis BED1</name>
    <dbReference type="NCBI Taxonomy" id="1328754"/>
    <lineage>
        <taxon>Eukaryota</taxon>
        <taxon>Fungi</taxon>
        <taxon>Dikarya</taxon>
        <taxon>Basidiomycota</taxon>
        <taxon>Agaricomycotina</taxon>
        <taxon>Agaricomycetes</taxon>
        <taxon>Agaricomycetidae</taxon>
        <taxon>Boletales</taxon>
        <taxon>Boletineae</taxon>
        <taxon>Boletaceae</taxon>
        <taxon>Boletoideae</taxon>
        <taxon>Boletus</taxon>
    </lineage>
</organism>
<dbReference type="AlphaFoldDB" id="A0AAD4G7N5"/>
<protein>
    <submittedName>
        <fullName evidence="1">Uncharacterized protein</fullName>
    </submittedName>
</protein>
<keyword evidence="2" id="KW-1185">Reference proteome</keyword>
<comment type="caution">
    <text evidence="1">The sequence shown here is derived from an EMBL/GenBank/DDBJ whole genome shotgun (WGS) entry which is preliminary data.</text>
</comment>
<dbReference type="Proteomes" id="UP001194468">
    <property type="component" value="Unassembled WGS sequence"/>
</dbReference>
<reference evidence="1" key="1">
    <citation type="submission" date="2019-10" db="EMBL/GenBank/DDBJ databases">
        <authorList>
            <consortium name="DOE Joint Genome Institute"/>
            <person name="Kuo A."/>
            <person name="Miyauchi S."/>
            <person name="Kiss E."/>
            <person name="Drula E."/>
            <person name="Kohler A."/>
            <person name="Sanchez-Garcia M."/>
            <person name="Andreopoulos B."/>
            <person name="Barry K.W."/>
            <person name="Bonito G."/>
            <person name="Buee M."/>
            <person name="Carver A."/>
            <person name="Chen C."/>
            <person name="Cichocki N."/>
            <person name="Clum A."/>
            <person name="Culley D."/>
            <person name="Crous P.W."/>
            <person name="Fauchery L."/>
            <person name="Girlanda M."/>
            <person name="Hayes R."/>
            <person name="Keri Z."/>
            <person name="LaButti K."/>
            <person name="Lipzen A."/>
            <person name="Lombard V."/>
            <person name="Magnuson J."/>
            <person name="Maillard F."/>
            <person name="Morin E."/>
            <person name="Murat C."/>
            <person name="Nolan M."/>
            <person name="Ohm R."/>
            <person name="Pangilinan J."/>
            <person name="Pereira M."/>
            <person name="Perotto S."/>
            <person name="Peter M."/>
            <person name="Riley R."/>
            <person name="Sitrit Y."/>
            <person name="Stielow B."/>
            <person name="Szollosi G."/>
            <person name="Zifcakova L."/>
            <person name="Stursova M."/>
            <person name="Spatafora J.W."/>
            <person name="Tedersoo L."/>
            <person name="Vaario L.-M."/>
            <person name="Yamada A."/>
            <person name="Yan M."/>
            <person name="Wang P."/>
            <person name="Xu J."/>
            <person name="Bruns T."/>
            <person name="Baldrian P."/>
            <person name="Vilgalys R."/>
            <person name="Henrissat B."/>
            <person name="Grigoriev I.V."/>
            <person name="Hibbett D."/>
            <person name="Nagy L.G."/>
            <person name="Martin F.M."/>
        </authorList>
    </citation>
    <scope>NUCLEOTIDE SEQUENCE</scope>
    <source>
        <strain evidence="1">BED1</strain>
    </source>
</reference>